<dbReference type="GeneTree" id="ENSGT00940000160113"/>
<dbReference type="GO" id="GO:1901981">
    <property type="term" value="F:phosphatidylinositol phosphate binding"/>
    <property type="evidence" value="ECO:0007669"/>
    <property type="project" value="TreeGrafter"/>
</dbReference>
<dbReference type="SUPFAM" id="SSF64268">
    <property type="entry name" value="PX domain"/>
    <property type="match status" value="1"/>
</dbReference>
<comment type="similarity">
    <text evidence="3">Belongs to the sorting nexin family.</text>
</comment>
<evidence type="ECO:0000256" key="5">
    <source>
        <dbReference type="ARBA" id="ARBA00022490"/>
    </source>
</evidence>
<feature type="domain" description="PX" evidence="12">
    <location>
        <begin position="61"/>
        <end position="177"/>
    </location>
</feature>
<feature type="region of interest" description="Disordered" evidence="11">
    <location>
        <begin position="434"/>
        <end position="472"/>
    </location>
</feature>
<proteinExistence type="inferred from homology"/>
<evidence type="ECO:0000256" key="2">
    <source>
        <dbReference type="ARBA" id="ARBA00004496"/>
    </source>
</evidence>
<feature type="region of interest" description="Disordered" evidence="11">
    <location>
        <begin position="230"/>
        <end position="250"/>
    </location>
</feature>
<organism evidence="13 14">
    <name type="scientific">Cyprinus carpio carpio</name>
    <dbReference type="NCBI Taxonomy" id="630221"/>
    <lineage>
        <taxon>Eukaryota</taxon>
        <taxon>Metazoa</taxon>
        <taxon>Chordata</taxon>
        <taxon>Craniata</taxon>
        <taxon>Vertebrata</taxon>
        <taxon>Euteleostomi</taxon>
        <taxon>Actinopterygii</taxon>
        <taxon>Neopterygii</taxon>
        <taxon>Teleostei</taxon>
        <taxon>Ostariophysi</taxon>
        <taxon>Cypriniformes</taxon>
        <taxon>Cyprinidae</taxon>
        <taxon>Cyprininae</taxon>
        <taxon>Cyprinus</taxon>
    </lineage>
</organism>
<evidence type="ECO:0000256" key="11">
    <source>
        <dbReference type="SAM" id="MobiDB-lite"/>
    </source>
</evidence>
<evidence type="ECO:0000313" key="13">
    <source>
        <dbReference type="Ensembl" id="ENSCCRP00000140860.1"/>
    </source>
</evidence>
<dbReference type="SMART" id="SM00312">
    <property type="entry name" value="PX"/>
    <property type="match status" value="1"/>
</dbReference>
<reference evidence="13" key="1">
    <citation type="submission" date="2025-08" db="UniProtKB">
        <authorList>
            <consortium name="Ensembl"/>
        </authorList>
    </citation>
    <scope>IDENTIFICATION</scope>
</reference>
<dbReference type="PANTHER" id="PTHR46209:SF1">
    <property type="entry name" value="SORTING NEXIN-11"/>
    <property type="match status" value="1"/>
</dbReference>
<keyword evidence="5" id="KW-0963">Cytoplasm</keyword>
<keyword evidence="4" id="KW-0813">Transport</keyword>
<dbReference type="AlphaFoldDB" id="A0A9J8AHW2"/>
<evidence type="ECO:0000256" key="8">
    <source>
        <dbReference type="ARBA" id="ARBA00023121"/>
    </source>
</evidence>
<dbReference type="Pfam" id="PF00787">
    <property type="entry name" value="PX"/>
    <property type="match status" value="1"/>
</dbReference>
<dbReference type="PANTHER" id="PTHR46209">
    <property type="entry name" value="PX DOMAIN-CONTAINING PROTEIN"/>
    <property type="match status" value="1"/>
</dbReference>
<keyword evidence="14" id="KW-1185">Reference proteome</keyword>
<keyword evidence="9" id="KW-0472">Membrane</keyword>
<feature type="compositionally biased region" description="Basic and acidic residues" evidence="11">
    <location>
        <begin position="434"/>
        <end position="453"/>
    </location>
</feature>
<evidence type="ECO:0000256" key="1">
    <source>
        <dbReference type="ARBA" id="ARBA00004177"/>
    </source>
</evidence>
<evidence type="ECO:0000313" key="14">
    <source>
        <dbReference type="Proteomes" id="UP001108240"/>
    </source>
</evidence>
<feature type="compositionally biased region" description="Polar residues" evidence="11">
    <location>
        <begin position="238"/>
        <end position="250"/>
    </location>
</feature>
<comment type="subcellular location">
    <subcellularLocation>
        <location evidence="2">Cytoplasm</location>
    </subcellularLocation>
    <subcellularLocation>
        <location evidence="10">Endomembrane system</location>
        <topology evidence="10">Peripheral membrane protein</topology>
        <orientation evidence="10">Cytoplasmic side</orientation>
    </subcellularLocation>
    <subcellularLocation>
        <location evidence="1">Endosome</location>
    </subcellularLocation>
</comment>
<dbReference type="CDD" id="cd06898">
    <property type="entry name" value="PX_SNX10"/>
    <property type="match status" value="1"/>
</dbReference>
<dbReference type="Gene3D" id="3.30.1520.10">
    <property type="entry name" value="Phox-like domain"/>
    <property type="match status" value="1"/>
</dbReference>
<dbReference type="Proteomes" id="UP001108240">
    <property type="component" value="Unplaced"/>
</dbReference>
<feature type="compositionally biased region" description="Acidic residues" evidence="11">
    <location>
        <begin position="454"/>
        <end position="463"/>
    </location>
</feature>
<evidence type="ECO:0000256" key="7">
    <source>
        <dbReference type="ARBA" id="ARBA00022927"/>
    </source>
</evidence>
<dbReference type="OMA" id="FAFLKLW"/>
<keyword evidence="8" id="KW-0446">Lipid-binding</keyword>
<evidence type="ECO:0000256" key="9">
    <source>
        <dbReference type="ARBA" id="ARBA00023136"/>
    </source>
</evidence>
<evidence type="ECO:0000259" key="12">
    <source>
        <dbReference type="PROSITE" id="PS50195"/>
    </source>
</evidence>
<dbReference type="InterPro" id="IPR036871">
    <property type="entry name" value="PX_dom_sf"/>
</dbReference>
<keyword evidence="6" id="KW-0967">Endosome</keyword>
<dbReference type="GO" id="GO:0006886">
    <property type="term" value="P:intracellular protein transport"/>
    <property type="evidence" value="ECO:0007669"/>
    <property type="project" value="InterPro"/>
</dbReference>
<dbReference type="PROSITE" id="PS50195">
    <property type="entry name" value="PX"/>
    <property type="match status" value="1"/>
</dbReference>
<dbReference type="GO" id="GO:0005768">
    <property type="term" value="C:endosome"/>
    <property type="evidence" value="ECO:0007669"/>
    <property type="project" value="UniProtKB-SubCell"/>
</dbReference>
<accession>A0A9J8AHW2</accession>
<evidence type="ECO:0000256" key="4">
    <source>
        <dbReference type="ARBA" id="ARBA00022448"/>
    </source>
</evidence>
<sequence>MFWRVDSTRSGESVDFSLYGFVKTFAFLKLWQNKNRKDKIICPLCRVTSGRMIKSQEPDEFIAVRVQDPRVQNEGSWNSYVDFKIFLHTNSKAFTAKTSCVRRRYSEFVWLKKKLQKYAGLVPVPDLPKKTFFSFINDDFIERRRKGLQSFLDEVLHMTVCLSDSQLHLFLQTQLPVKHIEDCVQGHTPYSVTEAILTYASSNRGWVQEEGDVDRAQKLWPSPLPYESVESPAPHLPSLQSPRATSSGPLNELTNVLDSELRLSDAEQTALYLKHGIGHEQLPQEEESYIKLVVEVHPNLVVSVETEEEDGNIGSKETQRLDEDAKDLQSYDCENLAPQIAGLIEDKLQQGEAHNEEDLDQETSVAEDAVDVTSVDEVIEKKIDDINEAKKGSQDVGLEQDSTVRQTPDKILHEEDPGERIHKNEVSIDLSADAEKETAEDVTLHDACEKNTPDIEDQDESDTTEEHVVRENGVSDDDAAAQEEAMNENEVHVGEVNKLNAKCLQPGSAILILEGTEEAVSMQTPPVAETVGNLDANTADVNMLVLQAIEMDSMQCHETDSHTTITTHQTDTNSHGN</sequence>
<evidence type="ECO:0000256" key="6">
    <source>
        <dbReference type="ARBA" id="ARBA00022753"/>
    </source>
</evidence>
<dbReference type="Ensembl" id="ENSCCRT00000177161.1">
    <property type="protein sequence ID" value="ENSCCRP00000140860.1"/>
    <property type="gene ID" value="ENSCCRG00000058183.1"/>
</dbReference>
<evidence type="ECO:0000256" key="3">
    <source>
        <dbReference type="ARBA" id="ARBA00010883"/>
    </source>
</evidence>
<dbReference type="InterPro" id="IPR001683">
    <property type="entry name" value="PX_dom"/>
</dbReference>
<reference evidence="13" key="2">
    <citation type="submission" date="2025-09" db="UniProtKB">
        <authorList>
            <consortium name="Ensembl"/>
        </authorList>
    </citation>
    <scope>IDENTIFICATION</scope>
</reference>
<keyword evidence="7" id="KW-0653">Protein transport</keyword>
<protein>
    <submittedName>
        <fullName evidence="13">Sorting nexin 11</fullName>
    </submittedName>
</protein>
<evidence type="ECO:0000256" key="10">
    <source>
        <dbReference type="ARBA" id="ARBA00029433"/>
    </source>
</evidence>
<name>A0A9J8AHW2_CYPCA</name>
<dbReference type="InterPro" id="IPR043544">
    <property type="entry name" value="SNX10/11"/>
</dbReference>
<dbReference type="GO" id="GO:0016050">
    <property type="term" value="P:vesicle organization"/>
    <property type="evidence" value="ECO:0007669"/>
    <property type="project" value="TreeGrafter"/>
</dbReference>